<evidence type="ECO:0000313" key="2">
    <source>
        <dbReference type="Proteomes" id="UP001056120"/>
    </source>
</evidence>
<organism evidence="1 2">
    <name type="scientific">Smallanthus sonchifolius</name>
    <dbReference type="NCBI Taxonomy" id="185202"/>
    <lineage>
        <taxon>Eukaryota</taxon>
        <taxon>Viridiplantae</taxon>
        <taxon>Streptophyta</taxon>
        <taxon>Embryophyta</taxon>
        <taxon>Tracheophyta</taxon>
        <taxon>Spermatophyta</taxon>
        <taxon>Magnoliopsida</taxon>
        <taxon>eudicotyledons</taxon>
        <taxon>Gunneridae</taxon>
        <taxon>Pentapetalae</taxon>
        <taxon>asterids</taxon>
        <taxon>campanulids</taxon>
        <taxon>Asterales</taxon>
        <taxon>Asteraceae</taxon>
        <taxon>Asteroideae</taxon>
        <taxon>Heliantheae alliance</taxon>
        <taxon>Millerieae</taxon>
        <taxon>Smallanthus</taxon>
    </lineage>
</organism>
<name>A0ACB9A641_9ASTR</name>
<reference evidence="2" key="1">
    <citation type="journal article" date="2022" name="Mol. Ecol. Resour.">
        <title>The genomes of chicory, endive, great burdock and yacon provide insights into Asteraceae palaeo-polyploidization history and plant inulin production.</title>
        <authorList>
            <person name="Fan W."/>
            <person name="Wang S."/>
            <person name="Wang H."/>
            <person name="Wang A."/>
            <person name="Jiang F."/>
            <person name="Liu H."/>
            <person name="Zhao H."/>
            <person name="Xu D."/>
            <person name="Zhang Y."/>
        </authorList>
    </citation>
    <scope>NUCLEOTIDE SEQUENCE [LARGE SCALE GENOMIC DNA]</scope>
    <source>
        <strain evidence="2">cv. Yunnan</strain>
    </source>
</reference>
<keyword evidence="2" id="KW-1185">Reference proteome</keyword>
<proteinExistence type="predicted"/>
<comment type="caution">
    <text evidence="1">The sequence shown here is derived from an EMBL/GenBank/DDBJ whole genome shotgun (WGS) entry which is preliminary data.</text>
</comment>
<accession>A0ACB9A641</accession>
<evidence type="ECO:0000313" key="1">
    <source>
        <dbReference type="EMBL" id="KAI3704996.1"/>
    </source>
</evidence>
<gene>
    <name evidence="1" type="ORF">L1987_75226</name>
</gene>
<dbReference type="EMBL" id="CM042042">
    <property type="protein sequence ID" value="KAI3704996.1"/>
    <property type="molecule type" value="Genomic_DNA"/>
</dbReference>
<reference evidence="1 2" key="2">
    <citation type="journal article" date="2022" name="Mol. Ecol. Resour.">
        <title>The genomes of chicory, endive, great burdock and yacon provide insights into Asteraceae paleo-polyploidization history and plant inulin production.</title>
        <authorList>
            <person name="Fan W."/>
            <person name="Wang S."/>
            <person name="Wang H."/>
            <person name="Wang A."/>
            <person name="Jiang F."/>
            <person name="Liu H."/>
            <person name="Zhao H."/>
            <person name="Xu D."/>
            <person name="Zhang Y."/>
        </authorList>
    </citation>
    <scope>NUCLEOTIDE SEQUENCE [LARGE SCALE GENOMIC DNA]</scope>
    <source>
        <strain evidence="2">cv. Yunnan</strain>
        <tissue evidence="1">Leaves</tissue>
    </source>
</reference>
<protein>
    <submittedName>
        <fullName evidence="1">Uncharacterized protein</fullName>
    </submittedName>
</protein>
<sequence>MRTTEPFTDIEHKPIHIPLLDHPKPPPPAAVTNRLLIRVQSCITITSVSLFFISAFLLIILYQQTSTNSALPRYSQSDRLTWERTAFHFQRAKNFIYDPNGQLFHMGWYHLFYQYNPYAPVWGNMSWGHAVSKDMINWFELPVALVPTDWYDIEGVLSGSTTVLPNGHIFALYTGNANDFSQLQCKVVPVNLSDPLLVEWVKYDGNPILYTPVGIGLKDYRDPSTVWTGPDGKHRMIMGSKRGSTGLVLVYHTTDYTNYVFVG</sequence>
<dbReference type="Proteomes" id="UP001056120">
    <property type="component" value="Linkage Group LG25"/>
</dbReference>